<accession>A0A2P2MTZ6</accession>
<dbReference type="AlphaFoldDB" id="A0A2P2MTZ6"/>
<reference evidence="2" key="1">
    <citation type="submission" date="2018-02" db="EMBL/GenBank/DDBJ databases">
        <title>Rhizophora mucronata_Transcriptome.</title>
        <authorList>
            <person name="Meera S.P."/>
            <person name="Sreeshan A."/>
            <person name="Augustine A."/>
        </authorList>
    </citation>
    <scope>NUCLEOTIDE SEQUENCE</scope>
    <source>
        <tissue evidence="2">Leaf</tissue>
    </source>
</reference>
<proteinExistence type="predicted"/>
<organism evidence="2">
    <name type="scientific">Rhizophora mucronata</name>
    <name type="common">Asiatic mangrove</name>
    <dbReference type="NCBI Taxonomy" id="61149"/>
    <lineage>
        <taxon>Eukaryota</taxon>
        <taxon>Viridiplantae</taxon>
        <taxon>Streptophyta</taxon>
        <taxon>Embryophyta</taxon>
        <taxon>Tracheophyta</taxon>
        <taxon>Spermatophyta</taxon>
        <taxon>Magnoliopsida</taxon>
        <taxon>eudicotyledons</taxon>
        <taxon>Gunneridae</taxon>
        <taxon>Pentapetalae</taxon>
        <taxon>rosids</taxon>
        <taxon>fabids</taxon>
        <taxon>Malpighiales</taxon>
        <taxon>Rhizophoraceae</taxon>
        <taxon>Rhizophora</taxon>
    </lineage>
</organism>
<evidence type="ECO:0000256" key="1">
    <source>
        <dbReference type="SAM" id="SignalP"/>
    </source>
</evidence>
<feature type="signal peptide" evidence="1">
    <location>
        <begin position="1"/>
        <end position="16"/>
    </location>
</feature>
<dbReference type="EMBL" id="GGEC01053211">
    <property type="protein sequence ID" value="MBX33695.1"/>
    <property type="molecule type" value="Transcribed_RNA"/>
</dbReference>
<evidence type="ECO:0000313" key="2">
    <source>
        <dbReference type="EMBL" id="MBX33695.1"/>
    </source>
</evidence>
<feature type="chain" id="PRO_5015165076" evidence="1">
    <location>
        <begin position="17"/>
        <end position="96"/>
    </location>
</feature>
<keyword evidence="1" id="KW-0732">Signal</keyword>
<sequence>MLLCLSILEMLDSVTSNLSSRRQPVGRSNFVSKAGTTSSSPFDCFSEISTWEITSPFEFVGFKLEAEGIFCSLWMFVSDINPFVSLEPLRIGKDDP</sequence>
<protein>
    <submittedName>
        <fullName evidence="2">Uncharacterized protein LOC105644387 isoform X2</fullName>
    </submittedName>
</protein>
<name>A0A2P2MTZ6_RHIMU</name>